<organism evidence="8">
    <name type="scientific">Clastoptera arizonana</name>
    <name type="common">Arizona spittle bug</name>
    <dbReference type="NCBI Taxonomy" id="38151"/>
    <lineage>
        <taxon>Eukaryota</taxon>
        <taxon>Metazoa</taxon>
        <taxon>Ecdysozoa</taxon>
        <taxon>Arthropoda</taxon>
        <taxon>Hexapoda</taxon>
        <taxon>Insecta</taxon>
        <taxon>Pterygota</taxon>
        <taxon>Neoptera</taxon>
        <taxon>Paraneoptera</taxon>
        <taxon>Hemiptera</taxon>
        <taxon>Auchenorrhyncha</taxon>
        <taxon>Cercopoidea</taxon>
        <taxon>Clastopteridae</taxon>
        <taxon>Clastoptera</taxon>
    </lineage>
</organism>
<comment type="similarity">
    <text evidence="5">Belongs to the MT-A70-like family.</text>
</comment>
<proteinExistence type="inferred from homology"/>
<dbReference type="PANTHER" id="PTHR13107">
    <property type="entry name" value="N6-ADENOSINE-METHYLTRANSFERASE NON-CATALYTIC SUBUNIT"/>
    <property type="match status" value="1"/>
</dbReference>
<dbReference type="EMBL" id="GEDC01020764">
    <property type="protein sequence ID" value="JAS16534.1"/>
    <property type="molecule type" value="Transcribed_RNA"/>
</dbReference>
<gene>
    <name evidence="8" type="ORF">g.36564</name>
    <name evidence="7" type="ORF">g.36569</name>
</gene>
<dbReference type="GO" id="GO:0003729">
    <property type="term" value="F:mRNA binding"/>
    <property type="evidence" value="ECO:0007669"/>
    <property type="project" value="TreeGrafter"/>
</dbReference>
<dbReference type="InterPro" id="IPR007757">
    <property type="entry name" value="MT-A70-like"/>
</dbReference>
<evidence type="ECO:0000256" key="2">
    <source>
        <dbReference type="ARBA" id="ARBA00023242"/>
    </source>
</evidence>
<feature type="region of interest" description="Disordered" evidence="6">
    <location>
        <begin position="45"/>
        <end position="68"/>
    </location>
</feature>
<evidence type="ECO:0000256" key="5">
    <source>
        <dbReference type="PROSITE-ProRule" id="PRU00489"/>
    </source>
</evidence>
<dbReference type="InterPro" id="IPR045123">
    <property type="entry name" value="METTL14-like"/>
</dbReference>
<evidence type="ECO:0000256" key="4">
    <source>
        <dbReference type="ARBA" id="ARBA00049757"/>
    </source>
</evidence>
<evidence type="ECO:0000256" key="3">
    <source>
        <dbReference type="ARBA" id="ARBA00032942"/>
    </source>
</evidence>
<sequence length="329" mass="38139">MSDKLKELKERSQKRKKLLVQSLGVSNVAELRQVLGTTSDIPQKKVSRKEILQQEKQEEKSAKEETTTDELVYKDSSTFLKGTQSSNPHNDYCQHFVDTGQRPQNFIRDVGLADRFEEYPKLRELIKLKDDLIAQTASPPMFLKCDLQTFNLKDINQKFDVILVEPPLEEYQRTMGVTNMQFWGWDQIMQLDIGELAASRSFVFLWCGSSEGLDMGRFCLRKWGFRRCEDICWIRTNAKNPGHSKNLEAKAVFQRTKEHCLMGIKGTVRRSTDGDFIHANVDIDLIISEEPEYGSLEKPVEIFHIIEHFCLGRRRYLNFCISDATIIFI</sequence>
<dbReference type="EMBL" id="GEDC01029400">
    <property type="protein sequence ID" value="JAS07898.1"/>
    <property type="molecule type" value="Transcribed_RNA"/>
</dbReference>
<dbReference type="Pfam" id="PF05063">
    <property type="entry name" value="MT-A70"/>
    <property type="match status" value="1"/>
</dbReference>
<dbReference type="InterPro" id="IPR029063">
    <property type="entry name" value="SAM-dependent_MTases_sf"/>
</dbReference>
<feature type="compositionally biased region" description="Basic and acidic residues" evidence="6">
    <location>
        <begin position="48"/>
        <end position="66"/>
    </location>
</feature>
<accession>A0A1B6CSY4</accession>
<dbReference type="SUPFAM" id="SSF53335">
    <property type="entry name" value="S-adenosyl-L-methionine-dependent methyltransferases"/>
    <property type="match status" value="1"/>
</dbReference>
<dbReference type="GO" id="GO:0005634">
    <property type="term" value="C:nucleus"/>
    <property type="evidence" value="ECO:0007669"/>
    <property type="project" value="UniProtKB-SubCell"/>
</dbReference>
<name>A0A1B6CSY4_9HEMI</name>
<evidence type="ECO:0000256" key="1">
    <source>
        <dbReference type="ARBA" id="ARBA00004123"/>
    </source>
</evidence>
<keyword evidence="2" id="KW-0539">Nucleus</keyword>
<dbReference type="PROSITE" id="PS51592">
    <property type="entry name" value="SAM_MTA70L_2"/>
    <property type="match status" value="1"/>
</dbReference>
<evidence type="ECO:0000256" key="6">
    <source>
        <dbReference type="SAM" id="MobiDB-lite"/>
    </source>
</evidence>
<evidence type="ECO:0000313" key="7">
    <source>
        <dbReference type="EMBL" id="JAS07898.1"/>
    </source>
</evidence>
<protein>
    <recommendedName>
        <fullName evidence="4">N(6)-adenosine-methyltransferase non-catalytic subunit METTL14</fullName>
    </recommendedName>
    <alternativeName>
        <fullName evidence="3">Methyltransferase-like protein 14</fullName>
    </alternativeName>
</protein>
<dbReference type="PROSITE" id="PS51143">
    <property type="entry name" value="MT_A70"/>
    <property type="match status" value="1"/>
</dbReference>
<dbReference type="AlphaFoldDB" id="A0A1B6CSY4"/>
<comment type="subcellular location">
    <subcellularLocation>
        <location evidence="1">Nucleus</location>
    </subcellularLocation>
</comment>
<reference evidence="8" key="1">
    <citation type="submission" date="2015-12" db="EMBL/GenBank/DDBJ databases">
        <title>De novo transcriptome assembly of four potential Pierce s Disease insect vectors from Arizona vineyards.</title>
        <authorList>
            <person name="Tassone E.E."/>
        </authorList>
    </citation>
    <scope>NUCLEOTIDE SEQUENCE</scope>
</reference>
<dbReference type="GO" id="GO:0036396">
    <property type="term" value="C:RNA N6-methyladenosine methyltransferase complex"/>
    <property type="evidence" value="ECO:0007669"/>
    <property type="project" value="TreeGrafter"/>
</dbReference>
<evidence type="ECO:0000313" key="8">
    <source>
        <dbReference type="EMBL" id="JAS16534.1"/>
    </source>
</evidence>
<dbReference type="PANTHER" id="PTHR13107:SF0">
    <property type="entry name" value="N6-ADENOSINE-METHYLTRANSFERASE NON-CATALYTIC SUBUNIT"/>
    <property type="match status" value="1"/>
</dbReference>